<feature type="transmembrane region" description="Helical" evidence="7">
    <location>
        <begin position="238"/>
        <end position="259"/>
    </location>
</feature>
<dbReference type="SUPFAM" id="SSF103481">
    <property type="entry name" value="Multidrug resistance efflux transporter EmrE"/>
    <property type="match status" value="2"/>
</dbReference>
<dbReference type="RefSeq" id="WP_220207609.1">
    <property type="nucleotide sequence ID" value="NZ_BNJK01000001.1"/>
</dbReference>
<feature type="transmembrane region" description="Helical" evidence="7">
    <location>
        <begin position="175"/>
        <end position="197"/>
    </location>
</feature>
<feature type="domain" description="EamA" evidence="8">
    <location>
        <begin position="7"/>
        <end position="136"/>
    </location>
</feature>
<dbReference type="AlphaFoldDB" id="A0A8J3IVN2"/>
<evidence type="ECO:0000256" key="7">
    <source>
        <dbReference type="SAM" id="Phobius"/>
    </source>
</evidence>
<dbReference type="PANTHER" id="PTHR42920:SF5">
    <property type="entry name" value="EAMA DOMAIN-CONTAINING PROTEIN"/>
    <property type="match status" value="1"/>
</dbReference>
<organism evidence="9 10">
    <name type="scientific">Reticulibacter mediterranei</name>
    <dbReference type="NCBI Taxonomy" id="2778369"/>
    <lineage>
        <taxon>Bacteria</taxon>
        <taxon>Bacillati</taxon>
        <taxon>Chloroflexota</taxon>
        <taxon>Ktedonobacteria</taxon>
        <taxon>Ktedonobacterales</taxon>
        <taxon>Reticulibacteraceae</taxon>
        <taxon>Reticulibacter</taxon>
    </lineage>
</organism>
<feature type="transmembrane region" description="Helical" evidence="7">
    <location>
        <begin position="359"/>
        <end position="387"/>
    </location>
</feature>
<feature type="transmembrane region" description="Helical" evidence="7">
    <location>
        <begin position="143"/>
        <end position="163"/>
    </location>
</feature>
<proteinExistence type="inferred from homology"/>
<feature type="transmembrane region" description="Helical" evidence="7">
    <location>
        <begin position="209"/>
        <end position="231"/>
    </location>
</feature>
<feature type="transmembrane region" description="Helical" evidence="7">
    <location>
        <begin position="35"/>
        <end position="57"/>
    </location>
</feature>
<sequence>MKLKTVALLAFLFNTFLFGTYYAVAKDALERIDPIVFTFFTMMALVPVALCIVVLSWREITRDVVKSGVLLGSCLCLGLFTLAVALKHNSATSTAFFPSLNGFLAAACVSLFLRQPIGKATWLAGIVSVAGALLLILNSEMGGARGALIAFIGGLFCTLYIFLSEREQRDKTAYWALFGIQLLTMALWANLLALLFGDWQAVHPSLPKDIWIILFISLGTICLPVLISVLLQNHISPVTVSFIYILEPVFGAIFSNLYLHEVLPFNGYVGGGLIVAGAVIHTWGSARQPSSDGEEVQQQLARMGRRVHHSRLTLLGYPALSFGVGAFILYRIGGFPPPAWRTFYQLLPILPAYMQEHSLVGLLLVAQSFCWLVAWASLIGLGILVALRTKLMFTSEVQLEAEWEAQLPEVQPKIQEERESWDMRTLRQRGVKPAVSSVRRREEKPEVQRRRRERIAERMAERTMGKMVERTIERTY</sequence>
<name>A0A8J3IVN2_9CHLR</name>
<evidence type="ECO:0000256" key="3">
    <source>
        <dbReference type="ARBA" id="ARBA00022475"/>
    </source>
</evidence>
<dbReference type="InterPro" id="IPR000620">
    <property type="entry name" value="EamA_dom"/>
</dbReference>
<dbReference type="Proteomes" id="UP000597444">
    <property type="component" value="Unassembled WGS sequence"/>
</dbReference>
<evidence type="ECO:0000256" key="2">
    <source>
        <dbReference type="ARBA" id="ARBA00007362"/>
    </source>
</evidence>
<comment type="subcellular location">
    <subcellularLocation>
        <location evidence="1">Cell membrane</location>
        <topology evidence="1">Multi-pass membrane protein</topology>
    </subcellularLocation>
</comment>
<reference evidence="9" key="1">
    <citation type="submission" date="2020-10" db="EMBL/GenBank/DDBJ databases">
        <title>Taxonomic study of unclassified bacteria belonging to the class Ktedonobacteria.</title>
        <authorList>
            <person name="Yabe S."/>
            <person name="Wang C.M."/>
            <person name="Zheng Y."/>
            <person name="Sakai Y."/>
            <person name="Cavaletti L."/>
            <person name="Monciardini P."/>
            <person name="Donadio S."/>
        </authorList>
    </citation>
    <scope>NUCLEOTIDE SEQUENCE</scope>
    <source>
        <strain evidence="9">ID150040</strain>
    </source>
</reference>
<feature type="transmembrane region" description="Helical" evidence="7">
    <location>
        <begin position="92"/>
        <end position="113"/>
    </location>
</feature>
<feature type="transmembrane region" description="Helical" evidence="7">
    <location>
        <begin position="120"/>
        <end position="137"/>
    </location>
</feature>
<dbReference type="EMBL" id="BNJK01000001">
    <property type="protein sequence ID" value="GHO97021.1"/>
    <property type="molecule type" value="Genomic_DNA"/>
</dbReference>
<keyword evidence="3" id="KW-1003">Cell membrane</keyword>
<evidence type="ECO:0000256" key="4">
    <source>
        <dbReference type="ARBA" id="ARBA00022692"/>
    </source>
</evidence>
<comment type="similarity">
    <text evidence="2">Belongs to the EamA transporter family.</text>
</comment>
<evidence type="ECO:0000256" key="5">
    <source>
        <dbReference type="ARBA" id="ARBA00022989"/>
    </source>
</evidence>
<gene>
    <name evidence="9" type="ORF">KSF_070690</name>
</gene>
<evidence type="ECO:0000259" key="8">
    <source>
        <dbReference type="Pfam" id="PF00892"/>
    </source>
</evidence>
<keyword evidence="6 7" id="KW-0472">Membrane</keyword>
<accession>A0A8J3IVN2</accession>
<feature type="transmembrane region" description="Helical" evidence="7">
    <location>
        <begin position="69"/>
        <end position="86"/>
    </location>
</feature>
<evidence type="ECO:0000256" key="1">
    <source>
        <dbReference type="ARBA" id="ARBA00004651"/>
    </source>
</evidence>
<feature type="transmembrane region" description="Helical" evidence="7">
    <location>
        <begin position="312"/>
        <end position="332"/>
    </location>
</feature>
<evidence type="ECO:0000313" key="10">
    <source>
        <dbReference type="Proteomes" id="UP000597444"/>
    </source>
</evidence>
<dbReference type="PANTHER" id="PTHR42920">
    <property type="entry name" value="OS03G0707200 PROTEIN-RELATED"/>
    <property type="match status" value="1"/>
</dbReference>
<dbReference type="Pfam" id="PF00892">
    <property type="entry name" value="EamA"/>
    <property type="match status" value="2"/>
</dbReference>
<keyword evidence="10" id="KW-1185">Reference proteome</keyword>
<evidence type="ECO:0000313" key="9">
    <source>
        <dbReference type="EMBL" id="GHO97021.1"/>
    </source>
</evidence>
<protein>
    <recommendedName>
        <fullName evidence="8">EamA domain-containing protein</fullName>
    </recommendedName>
</protein>
<keyword evidence="4 7" id="KW-0812">Transmembrane</keyword>
<dbReference type="InterPro" id="IPR051258">
    <property type="entry name" value="Diverse_Substrate_Transporter"/>
</dbReference>
<keyword evidence="5 7" id="KW-1133">Transmembrane helix</keyword>
<dbReference type="InterPro" id="IPR037185">
    <property type="entry name" value="EmrE-like"/>
</dbReference>
<evidence type="ECO:0000256" key="6">
    <source>
        <dbReference type="ARBA" id="ARBA00023136"/>
    </source>
</evidence>
<feature type="domain" description="EamA" evidence="8">
    <location>
        <begin position="145"/>
        <end position="280"/>
    </location>
</feature>
<feature type="transmembrane region" description="Helical" evidence="7">
    <location>
        <begin position="265"/>
        <end position="284"/>
    </location>
</feature>
<dbReference type="GO" id="GO:0005886">
    <property type="term" value="C:plasma membrane"/>
    <property type="evidence" value="ECO:0007669"/>
    <property type="project" value="UniProtKB-SubCell"/>
</dbReference>
<comment type="caution">
    <text evidence="9">The sequence shown here is derived from an EMBL/GenBank/DDBJ whole genome shotgun (WGS) entry which is preliminary data.</text>
</comment>